<evidence type="ECO:0000313" key="1">
    <source>
        <dbReference type="EMBL" id="KAF9470777.1"/>
    </source>
</evidence>
<proteinExistence type="predicted"/>
<evidence type="ECO:0000313" key="2">
    <source>
        <dbReference type="Proteomes" id="UP000807469"/>
    </source>
</evidence>
<gene>
    <name evidence="1" type="ORF">BDN70DRAFT_653380</name>
</gene>
<sequence>MGDRDRRSDEKSGGMEGISIGMISEGIYGMRSSKYQRSGEHIESRHFSGSIFDTDARASVVRGYECVREGQSVLKEGRNNEWCCRTIKLVTSNWFSTEILSTHGLEGIDDESCRRKLGCMNDGAHRVHMHSAPGKASMRSMMFSDVHGGDRGAG</sequence>
<comment type="caution">
    <text evidence="1">The sequence shown here is derived from an EMBL/GenBank/DDBJ whole genome shotgun (WGS) entry which is preliminary data.</text>
</comment>
<organism evidence="1 2">
    <name type="scientific">Pholiota conissans</name>
    <dbReference type="NCBI Taxonomy" id="109636"/>
    <lineage>
        <taxon>Eukaryota</taxon>
        <taxon>Fungi</taxon>
        <taxon>Dikarya</taxon>
        <taxon>Basidiomycota</taxon>
        <taxon>Agaricomycotina</taxon>
        <taxon>Agaricomycetes</taxon>
        <taxon>Agaricomycetidae</taxon>
        <taxon>Agaricales</taxon>
        <taxon>Agaricineae</taxon>
        <taxon>Strophariaceae</taxon>
        <taxon>Pholiota</taxon>
    </lineage>
</organism>
<keyword evidence="2" id="KW-1185">Reference proteome</keyword>
<name>A0A9P5YJ17_9AGAR</name>
<dbReference type="EMBL" id="MU155850">
    <property type="protein sequence ID" value="KAF9470777.1"/>
    <property type="molecule type" value="Genomic_DNA"/>
</dbReference>
<dbReference type="Proteomes" id="UP000807469">
    <property type="component" value="Unassembled WGS sequence"/>
</dbReference>
<reference evidence="1" key="1">
    <citation type="submission" date="2020-11" db="EMBL/GenBank/DDBJ databases">
        <authorList>
            <consortium name="DOE Joint Genome Institute"/>
            <person name="Ahrendt S."/>
            <person name="Riley R."/>
            <person name="Andreopoulos W."/>
            <person name="Labutti K."/>
            <person name="Pangilinan J."/>
            <person name="Ruiz-Duenas F.J."/>
            <person name="Barrasa J.M."/>
            <person name="Sanchez-Garcia M."/>
            <person name="Camarero S."/>
            <person name="Miyauchi S."/>
            <person name="Serrano A."/>
            <person name="Linde D."/>
            <person name="Babiker R."/>
            <person name="Drula E."/>
            <person name="Ayuso-Fernandez I."/>
            <person name="Pacheco R."/>
            <person name="Padilla G."/>
            <person name="Ferreira P."/>
            <person name="Barriuso J."/>
            <person name="Kellner H."/>
            <person name="Castanera R."/>
            <person name="Alfaro M."/>
            <person name="Ramirez L."/>
            <person name="Pisabarro A.G."/>
            <person name="Kuo A."/>
            <person name="Tritt A."/>
            <person name="Lipzen A."/>
            <person name="He G."/>
            <person name="Yan M."/>
            <person name="Ng V."/>
            <person name="Cullen D."/>
            <person name="Martin F."/>
            <person name="Rosso M.-N."/>
            <person name="Henrissat B."/>
            <person name="Hibbett D."/>
            <person name="Martinez A.T."/>
            <person name="Grigoriev I.V."/>
        </authorList>
    </citation>
    <scope>NUCLEOTIDE SEQUENCE</scope>
    <source>
        <strain evidence="1">CIRM-BRFM 674</strain>
    </source>
</reference>
<accession>A0A9P5YJ17</accession>
<protein>
    <submittedName>
        <fullName evidence="1">Uncharacterized protein</fullName>
    </submittedName>
</protein>
<dbReference type="AlphaFoldDB" id="A0A9P5YJ17"/>